<reference evidence="2" key="1">
    <citation type="journal article" date="2023" name="Nat. Plants">
        <title>Single-cell RNA sequencing provides a high-resolution roadmap for understanding the multicellular compartmentation of specialized metabolism.</title>
        <authorList>
            <person name="Sun S."/>
            <person name="Shen X."/>
            <person name="Li Y."/>
            <person name="Li Y."/>
            <person name="Wang S."/>
            <person name="Li R."/>
            <person name="Zhang H."/>
            <person name="Shen G."/>
            <person name="Guo B."/>
            <person name="Wei J."/>
            <person name="Xu J."/>
            <person name="St-Pierre B."/>
            <person name="Chen S."/>
            <person name="Sun C."/>
        </authorList>
    </citation>
    <scope>NUCLEOTIDE SEQUENCE [LARGE SCALE GENOMIC DNA]</scope>
</reference>
<dbReference type="Proteomes" id="UP001060085">
    <property type="component" value="Linkage Group LG06"/>
</dbReference>
<gene>
    <name evidence="1" type="ORF">M9H77_26907</name>
</gene>
<evidence type="ECO:0000313" key="1">
    <source>
        <dbReference type="EMBL" id="KAI5658114.1"/>
    </source>
</evidence>
<evidence type="ECO:0000313" key="2">
    <source>
        <dbReference type="Proteomes" id="UP001060085"/>
    </source>
</evidence>
<accession>A0ACC0ABW1</accession>
<keyword evidence="2" id="KW-1185">Reference proteome</keyword>
<name>A0ACC0ABW1_CATRO</name>
<comment type="caution">
    <text evidence="1">The sequence shown here is derived from an EMBL/GenBank/DDBJ whole genome shotgun (WGS) entry which is preliminary data.</text>
</comment>
<proteinExistence type="predicted"/>
<protein>
    <submittedName>
        <fullName evidence="1">Uncharacterized protein</fullName>
    </submittedName>
</protein>
<dbReference type="EMBL" id="CM044706">
    <property type="protein sequence ID" value="KAI5658114.1"/>
    <property type="molecule type" value="Genomic_DNA"/>
</dbReference>
<sequence length="142" mass="16285">MEVASGVNAYGKSNHGHINFISRGYGILLMIMAVMINSCANVMTRDKHENIEIFQGLVTRSMVVYENALEGENVDRRGTKILLMAMMNKREPKEASVEDKKAQIAIGIKKTPYCRQILVYTFLVHYFVELEYLETPQKILRR</sequence>
<organism evidence="1 2">
    <name type="scientific">Catharanthus roseus</name>
    <name type="common">Madagascar periwinkle</name>
    <name type="synonym">Vinca rosea</name>
    <dbReference type="NCBI Taxonomy" id="4058"/>
    <lineage>
        <taxon>Eukaryota</taxon>
        <taxon>Viridiplantae</taxon>
        <taxon>Streptophyta</taxon>
        <taxon>Embryophyta</taxon>
        <taxon>Tracheophyta</taxon>
        <taxon>Spermatophyta</taxon>
        <taxon>Magnoliopsida</taxon>
        <taxon>eudicotyledons</taxon>
        <taxon>Gunneridae</taxon>
        <taxon>Pentapetalae</taxon>
        <taxon>asterids</taxon>
        <taxon>lamiids</taxon>
        <taxon>Gentianales</taxon>
        <taxon>Apocynaceae</taxon>
        <taxon>Rauvolfioideae</taxon>
        <taxon>Vinceae</taxon>
        <taxon>Catharanthinae</taxon>
        <taxon>Catharanthus</taxon>
    </lineage>
</organism>